<dbReference type="CDD" id="cd00190">
    <property type="entry name" value="Tryp_SPc"/>
    <property type="match status" value="1"/>
</dbReference>
<dbReference type="InterPro" id="IPR043504">
    <property type="entry name" value="Peptidase_S1_PA_chymotrypsin"/>
</dbReference>
<dbReference type="InterPro" id="IPR033116">
    <property type="entry name" value="TRYPSIN_SER"/>
</dbReference>
<dbReference type="InterPro" id="IPR009003">
    <property type="entry name" value="Peptidase_S1_PA"/>
</dbReference>
<dbReference type="Proteomes" id="UP000821837">
    <property type="component" value="Chromosome 8"/>
</dbReference>
<dbReference type="AlphaFoldDB" id="A0A9D4PIG6"/>
<dbReference type="InterPro" id="IPR001254">
    <property type="entry name" value="Trypsin_dom"/>
</dbReference>
<dbReference type="PROSITE" id="PS50240">
    <property type="entry name" value="TRYPSIN_DOM"/>
    <property type="match status" value="1"/>
</dbReference>
<dbReference type="EMBL" id="JABSTV010001254">
    <property type="protein sequence ID" value="KAH7940025.1"/>
    <property type="molecule type" value="Genomic_DNA"/>
</dbReference>
<reference evidence="4" key="2">
    <citation type="submission" date="2021-09" db="EMBL/GenBank/DDBJ databases">
        <authorList>
            <person name="Jia N."/>
            <person name="Wang J."/>
            <person name="Shi W."/>
            <person name="Du L."/>
            <person name="Sun Y."/>
            <person name="Zhan W."/>
            <person name="Jiang J."/>
            <person name="Wang Q."/>
            <person name="Zhang B."/>
            <person name="Ji P."/>
            <person name="Sakyi L.B."/>
            <person name="Cui X."/>
            <person name="Yuan T."/>
            <person name="Jiang B."/>
            <person name="Yang W."/>
            <person name="Lam T.T.-Y."/>
            <person name="Chang Q."/>
            <person name="Ding S."/>
            <person name="Wang X."/>
            <person name="Zhu J."/>
            <person name="Ruan X."/>
            <person name="Zhao L."/>
            <person name="Wei J."/>
            <person name="Que T."/>
            <person name="Du C."/>
            <person name="Cheng J."/>
            <person name="Dai P."/>
            <person name="Han X."/>
            <person name="Huang E."/>
            <person name="Gao Y."/>
            <person name="Liu J."/>
            <person name="Shao H."/>
            <person name="Ye R."/>
            <person name="Li L."/>
            <person name="Wei W."/>
            <person name="Wang X."/>
            <person name="Wang C."/>
            <person name="Huo Q."/>
            <person name="Li W."/>
            <person name="Guo W."/>
            <person name="Chen H."/>
            <person name="Chen S."/>
            <person name="Zhou L."/>
            <person name="Zhou L."/>
            <person name="Ni X."/>
            <person name="Tian J."/>
            <person name="Zhou Y."/>
            <person name="Sheng Y."/>
            <person name="Liu T."/>
            <person name="Pan Y."/>
            <person name="Xia L."/>
            <person name="Li J."/>
            <person name="Zhao F."/>
            <person name="Cao W."/>
        </authorList>
    </citation>
    <scope>NUCLEOTIDE SEQUENCE</scope>
    <source>
        <strain evidence="4">Rsan-2018</strain>
        <tissue evidence="4">Larvae</tissue>
    </source>
</reference>
<comment type="similarity">
    <text evidence="2">Belongs to the peptidase S1 family. CLIP subfamily.</text>
</comment>
<proteinExistence type="inferred from homology"/>
<organism evidence="4 5">
    <name type="scientific">Rhipicephalus sanguineus</name>
    <name type="common">Brown dog tick</name>
    <name type="synonym">Ixodes sanguineus</name>
    <dbReference type="NCBI Taxonomy" id="34632"/>
    <lineage>
        <taxon>Eukaryota</taxon>
        <taxon>Metazoa</taxon>
        <taxon>Ecdysozoa</taxon>
        <taxon>Arthropoda</taxon>
        <taxon>Chelicerata</taxon>
        <taxon>Arachnida</taxon>
        <taxon>Acari</taxon>
        <taxon>Parasitiformes</taxon>
        <taxon>Ixodida</taxon>
        <taxon>Ixodoidea</taxon>
        <taxon>Ixodidae</taxon>
        <taxon>Rhipicephalinae</taxon>
        <taxon>Rhipicephalus</taxon>
        <taxon>Rhipicephalus</taxon>
    </lineage>
</organism>
<comment type="caution">
    <text evidence="4">The sequence shown here is derived from an EMBL/GenBank/DDBJ whole genome shotgun (WGS) entry which is preliminary data.</text>
</comment>
<evidence type="ECO:0000256" key="1">
    <source>
        <dbReference type="ARBA" id="ARBA00023157"/>
    </source>
</evidence>
<feature type="domain" description="Peptidase S1" evidence="3">
    <location>
        <begin position="9"/>
        <end position="218"/>
    </location>
</feature>
<dbReference type="VEuPathDB" id="VectorBase:RSAN_029682"/>
<accession>A0A9D4PIG6</accession>
<name>A0A9D4PIG6_RHISA</name>
<evidence type="ECO:0000259" key="3">
    <source>
        <dbReference type="PROSITE" id="PS50240"/>
    </source>
</evidence>
<dbReference type="FunFam" id="2.40.10.10:FF:000002">
    <property type="entry name" value="Transmembrane protease serine"/>
    <property type="match status" value="1"/>
</dbReference>
<dbReference type="SUPFAM" id="SSF50494">
    <property type="entry name" value="Trypsin-like serine proteases"/>
    <property type="match status" value="1"/>
</dbReference>
<gene>
    <name evidence="4" type="ORF">HPB52_020375</name>
</gene>
<evidence type="ECO:0000313" key="5">
    <source>
        <dbReference type="Proteomes" id="UP000821837"/>
    </source>
</evidence>
<dbReference type="Gene3D" id="2.40.10.10">
    <property type="entry name" value="Trypsin-like serine proteases"/>
    <property type="match status" value="1"/>
</dbReference>
<sequence>MKTARIPEGVLPWSGYEMRRDHPNETARADGWTLNDEEAVKIDVIYGSNDIHKGTTLKAMKMIRHPEFDAAKFLHDIAILLVDNEFAYGNNARPICVPSAPVNIFNSDVVVAGWGFLSQDGKAVDYLRYTVVKVVPNARCADKFQHTGYRKDLMYCAYRLNTDACQGDSGGPMMTRVQDGRYLQVGIVSYGIGCALDDMPGVYARLEALVPWLLKSIGAYESYRDLSMEDIAVPAK</sequence>
<dbReference type="InterPro" id="IPR051487">
    <property type="entry name" value="Ser/Thr_Proteases_Immune/Dev"/>
</dbReference>
<dbReference type="Pfam" id="PF00089">
    <property type="entry name" value="Trypsin"/>
    <property type="match status" value="1"/>
</dbReference>
<dbReference type="GO" id="GO:0004252">
    <property type="term" value="F:serine-type endopeptidase activity"/>
    <property type="evidence" value="ECO:0007669"/>
    <property type="project" value="InterPro"/>
</dbReference>
<dbReference type="PROSITE" id="PS00135">
    <property type="entry name" value="TRYPSIN_SER"/>
    <property type="match status" value="1"/>
</dbReference>
<evidence type="ECO:0000313" key="4">
    <source>
        <dbReference type="EMBL" id="KAH7940025.1"/>
    </source>
</evidence>
<keyword evidence="1" id="KW-1015">Disulfide bond</keyword>
<dbReference type="SMART" id="SM00020">
    <property type="entry name" value="Tryp_SPc"/>
    <property type="match status" value="1"/>
</dbReference>
<dbReference type="GO" id="GO:0006508">
    <property type="term" value="P:proteolysis"/>
    <property type="evidence" value="ECO:0007669"/>
    <property type="project" value="InterPro"/>
</dbReference>
<reference evidence="4" key="1">
    <citation type="journal article" date="2020" name="Cell">
        <title>Large-Scale Comparative Analyses of Tick Genomes Elucidate Their Genetic Diversity and Vector Capacities.</title>
        <authorList>
            <consortium name="Tick Genome and Microbiome Consortium (TIGMIC)"/>
            <person name="Jia N."/>
            <person name="Wang J."/>
            <person name="Shi W."/>
            <person name="Du L."/>
            <person name="Sun Y."/>
            <person name="Zhan W."/>
            <person name="Jiang J.F."/>
            <person name="Wang Q."/>
            <person name="Zhang B."/>
            <person name="Ji P."/>
            <person name="Bell-Sakyi L."/>
            <person name="Cui X.M."/>
            <person name="Yuan T.T."/>
            <person name="Jiang B.G."/>
            <person name="Yang W.F."/>
            <person name="Lam T.T."/>
            <person name="Chang Q.C."/>
            <person name="Ding S.J."/>
            <person name="Wang X.J."/>
            <person name="Zhu J.G."/>
            <person name="Ruan X.D."/>
            <person name="Zhao L."/>
            <person name="Wei J.T."/>
            <person name="Ye R.Z."/>
            <person name="Que T.C."/>
            <person name="Du C.H."/>
            <person name="Zhou Y.H."/>
            <person name="Cheng J.X."/>
            <person name="Dai P.F."/>
            <person name="Guo W.B."/>
            <person name="Han X.H."/>
            <person name="Huang E.J."/>
            <person name="Li L.F."/>
            <person name="Wei W."/>
            <person name="Gao Y.C."/>
            <person name="Liu J.Z."/>
            <person name="Shao H.Z."/>
            <person name="Wang X."/>
            <person name="Wang C.C."/>
            <person name="Yang T.C."/>
            <person name="Huo Q.B."/>
            <person name="Li W."/>
            <person name="Chen H.Y."/>
            <person name="Chen S.E."/>
            <person name="Zhou L.G."/>
            <person name="Ni X.B."/>
            <person name="Tian J.H."/>
            <person name="Sheng Y."/>
            <person name="Liu T."/>
            <person name="Pan Y.S."/>
            <person name="Xia L.Y."/>
            <person name="Li J."/>
            <person name="Zhao F."/>
            <person name="Cao W.C."/>
        </authorList>
    </citation>
    <scope>NUCLEOTIDE SEQUENCE</scope>
    <source>
        <strain evidence="4">Rsan-2018</strain>
    </source>
</reference>
<evidence type="ECO:0000256" key="2">
    <source>
        <dbReference type="ARBA" id="ARBA00024195"/>
    </source>
</evidence>
<dbReference type="PANTHER" id="PTHR24256">
    <property type="entry name" value="TRYPTASE-RELATED"/>
    <property type="match status" value="1"/>
</dbReference>
<keyword evidence="5" id="KW-1185">Reference proteome</keyword>
<protein>
    <recommendedName>
        <fullName evidence="3">Peptidase S1 domain-containing protein</fullName>
    </recommendedName>
</protein>